<feature type="domain" description="Gfo/Idh/MocA-like oxidoreductase N-terminal" evidence="1">
    <location>
        <begin position="6"/>
        <end position="113"/>
    </location>
</feature>
<dbReference type="InterPro" id="IPR036291">
    <property type="entry name" value="NAD(P)-bd_dom_sf"/>
</dbReference>
<accession>A0A0C3F3U8</accession>
<dbReference type="OrthoDB" id="446809at2759"/>
<dbReference type="SUPFAM" id="SSF51735">
    <property type="entry name" value="NAD(P)-binding Rossmann-fold domains"/>
    <property type="match status" value="1"/>
</dbReference>
<dbReference type="Proteomes" id="UP000054166">
    <property type="component" value="Unassembled WGS sequence"/>
</dbReference>
<dbReference type="InterPro" id="IPR000683">
    <property type="entry name" value="Gfo/Idh/MocA-like_OxRdtase_N"/>
</dbReference>
<dbReference type="PANTHER" id="PTHR43377:SF1">
    <property type="entry name" value="BILIVERDIN REDUCTASE A"/>
    <property type="match status" value="1"/>
</dbReference>
<dbReference type="PANTHER" id="PTHR43377">
    <property type="entry name" value="BILIVERDIN REDUCTASE A"/>
    <property type="match status" value="1"/>
</dbReference>
<dbReference type="Pfam" id="PF01408">
    <property type="entry name" value="GFO_IDH_MocA"/>
    <property type="match status" value="1"/>
</dbReference>
<evidence type="ECO:0000259" key="1">
    <source>
        <dbReference type="Pfam" id="PF01408"/>
    </source>
</evidence>
<name>A0A0C3F3U8_PILCF</name>
<dbReference type="SUPFAM" id="SSF55347">
    <property type="entry name" value="Glyceraldehyde-3-phosphate dehydrogenase-like, C-terminal domain"/>
    <property type="match status" value="1"/>
</dbReference>
<dbReference type="Pfam" id="PF02894">
    <property type="entry name" value="GFO_IDH_MocA_C"/>
    <property type="match status" value="1"/>
</dbReference>
<feature type="non-terminal residue" evidence="3">
    <location>
        <position position="1"/>
    </location>
</feature>
<dbReference type="InParanoid" id="A0A0C3F3U8"/>
<evidence type="ECO:0000313" key="4">
    <source>
        <dbReference type="Proteomes" id="UP000054166"/>
    </source>
</evidence>
<dbReference type="GO" id="GO:0000166">
    <property type="term" value="F:nucleotide binding"/>
    <property type="evidence" value="ECO:0007669"/>
    <property type="project" value="InterPro"/>
</dbReference>
<sequence>FVVFKGFIGLRHLEHVLKEPLCRLGAIVDVAPAGAGLAKKHSCPIYTTVPDMMTVINSGQLKVDGAILATPTSTHVPLGLLLVEAGVHVIIEKPLSVDTTSGKELVAAAASGAQILVGHHRRFNPYLREAYQYLKLINSEKLGQILAFQGVWSVLKPLSYFEIPWRREIGSGGPILTNLIHEIDCLRYLFGDIIRVYAEEGPKTRSHEVEETVACTFKFASGMVGTLVLTDAAASPFGWEAATGENPDIARTGLPCYTVLGTKGSITIPELTRFHYDSYPATEGHWLNDIESDTSLATSIDDVPPFTLQLKHFVDVIKGAAQPSCSGLEGLKNIIVLEAVEKSMRFQLPVFMSDA</sequence>
<evidence type="ECO:0000313" key="3">
    <source>
        <dbReference type="EMBL" id="KIM74704.1"/>
    </source>
</evidence>
<dbReference type="Gene3D" id="3.40.50.720">
    <property type="entry name" value="NAD(P)-binding Rossmann-like Domain"/>
    <property type="match status" value="1"/>
</dbReference>
<evidence type="ECO:0000259" key="2">
    <source>
        <dbReference type="Pfam" id="PF02894"/>
    </source>
</evidence>
<dbReference type="Gene3D" id="3.30.360.10">
    <property type="entry name" value="Dihydrodipicolinate Reductase, domain 2"/>
    <property type="match status" value="1"/>
</dbReference>
<feature type="domain" description="Gfo/Idh/MocA-like oxidoreductase C-terminal" evidence="2">
    <location>
        <begin position="135"/>
        <end position="345"/>
    </location>
</feature>
<dbReference type="STRING" id="765440.A0A0C3F3U8"/>
<evidence type="ECO:0008006" key="5">
    <source>
        <dbReference type="Google" id="ProtNLM"/>
    </source>
</evidence>
<reference evidence="4" key="2">
    <citation type="submission" date="2015-01" db="EMBL/GenBank/DDBJ databases">
        <title>Evolutionary Origins and Diversification of the Mycorrhizal Mutualists.</title>
        <authorList>
            <consortium name="DOE Joint Genome Institute"/>
            <consortium name="Mycorrhizal Genomics Consortium"/>
            <person name="Kohler A."/>
            <person name="Kuo A."/>
            <person name="Nagy L.G."/>
            <person name="Floudas D."/>
            <person name="Copeland A."/>
            <person name="Barry K.W."/>
            <person name="Cichocki N."/>
            <person name="Veneault-Fourrey C."/>
            <person name="LaButti K."/>
            <person name="Lindquist E.A."/>
            <person name="Lipzen A."/>
            <person name="Lundell T."/>
            <person name="Morin E."/>
            <person name="Murat C."/>
            <person name="Riley R."/>
            <person name="Ohm R."/>
            <person name="Sun H."/>
            <person name="Tunlid A."/>
            <person name="Henrissat B."/>
            <person name="Grigoriev I.V."/>
            <person name="Hibbett D.S."/>
            <person name="Martin F."/>
        </authorList>
    </citation>
    <scope>NUCLEOTIDE SEQUENCE [LARGE SCALE GENOMIC DNA]</scope>
    <source>
        <strain evidence="4">F 1598</strain>
    </source>
</reference>
<gene>
    <name evidence="3" type="ORF">PILCRDRAFT_79797</name>
</gene>
<dbReference type="HOGENOM" id="CLU_023194_1_1_1"/>
<dbReference type="AlphaFoldDB" id="A0A0C3F3U8"/>
<protein>
    <recommendedName>
        <fullName evidence="5">Gfo/Idh/MocA-like oxidoreductase N-terminal domain-containing protein</fullName>
    </recommendedName>
</protein>
<reference evidence="3 4" key="1">
    <citation type="submission" date="2014-04" db="EMBL/GenBank/DDBJ databases">
        <authorList>
            <consortium name="DOE Joint Genome Institute"/>
            <person name="Kuo A."/>
            <person name="Tarkka M."/>
            <person name="Buscot F."/>
            <person name="Kohler A."/>
            <person name="Nagy L.G."/>
            <person name="Floudas D."/>
            <person name="Copeland A."/>
            <person name="Barry K.W."/>
            <person name="Cichocki N."/>
            <person name="Veneault-Fourrey C."/>
            <person name="LaButti K."/>
            <person name="Lindquist E.A."/>
            <person name="Lipzen A."/>
            <person name="Lundell T."/>
            <person name="Morin E."/>
            <person name="Murat C."/>
            <person name="Sun H."/>
            <person name="Tunlid A."/>
            <person name="Henrissat B."/>
            <person name="Grigoriev I.V."/>
            <person name="Hibbett D.S."/>
            <person name="Martin F."/>
            <person name="Nordberg H.P."/>
            <person name="Cantor M.N."/>
            <person name="Hua S.X."/>
        </authorList>
    </citation>
    <scope>NUCLEOTIDE SEQUENCE [LARGE SCALE GENOMIC DNA]</scope>
    <source>
        <strain evidence="3 4">F 1598</strain>
    </source>
</reference>
<proteinExistence type="predicted"/>
<organism evidence="3 4">
    <name type="scientific">Piloderma croceum (strain F 1598)</name>
    <dbReference type="NCBI Taxonomy" id="765440"/>
    <lineage>
        <taxon>Eukaryota</taxon>
        <taxon>Fungi</taxon>
        <taxon>Dikarya</taxon>
        <taxon>Basidiomycota</taxon>
        <taxon>Agaricomycotina</taxon>
        <taxon>Agaricomycetes</taxon>
        <taxon>Agaricomycetidae</taxon>
        <taxon>Atheliales</taxon>
        <taxon>Atheliaceae</taxon>
        <taxon>Piloderma</taxon>
    </lineage>
</organism>
<keyword evidence="4" id="KW-1185">Reference proteome</keyword>
<dbReference type="InterPro" id="IPR051450">
    <property type="entry name" value="Gfo/Idh/MocA_Oxidoreductases"/>
</dbReference>
<dbReference type="EMBL" id="KN833057">
    <property type="protein sequence ID" value="KIM74704.1"/>
    <property type="molecule type" value="Genomic_DNA"/>
</dbReference>
<dbReference type="InterPro" id="IPR004104">
    <property type="entry name" value="Gfo/Idh/MocA-like_OxRdtase_C"/>
</dbReference>